<sequence>MYEYIYKKKKHLFTQTIICYGTMCNEKKSSPNIGERWGQILRIEGPKYSLQRYT</sequence>
<accession>A0A2T8KHL7</accession>
<gene>
    <name evidence="1" type="ORF">PAHAL_3G092600</name>
</gene>
<proteinExistence type="predicted"/>
<name>A0A2T8KHL7_9POAL</name>
<dbReference type="EMBL" id="CM008048">
    <property type="protein sequence ID" value="PVH61675.1"/>
    <property type="molecule type" value="Genomic_DNA"/>
</dbReference>
<organism evidence="1">
    <name type="scientific">Panicum hallii</name>
    <dbReference type="NCBI Taxonomy" id="206008"/>
    <lineage>
        <taxon>Eukaryota</taxon>
        <taxon>Viridiplantae</taxon>
        <taxon>Streptophyta</taxon>
        <taxon>Embryophyta</taxon>
        <taxon>Tracheophyta</taxon>
        <taxon>Spermatophyta</taxon>
        <taxon>Magnoliopsida</taxon>
        <taxon>Liliopsida</taxon>
        <taxon>Poales</taxon>
        <taxon>Poaceae</taxon>
        <taxon>PACMAD clade</taxon>
        <taxon>Panicoideae</taxon>
        <taxon>Panicodae</taxon>
        <taxon>Paniceae</taxon>
        <taxon>Panicinae</taxon>
        <taxon>Panicum</taxon>
        <taxon>Panicum sect. Panicum</taxon>
    </lineage>
</organism>
<dbReference type="AlphaFoldDB" id="A0A2T8KHL7"/>
<dbReference type="Proteomes" id="UP000243499">
    <property type="component" value="Chromosome 3"/>
</dbReference>
<protein>
    <submittedName>
        <fullName evidence="1">Uncharacterized protein</fullName>
    </submittedName>
</protein>
<dbReference type="Gramene" id="PVH61675">
    <property type="protein sequence ID" value="PVH61675"/>
    <property type="gene ID" value="PAHAL_3G092600"/>
</dbReference>
<reference evidence="1" key="1">
    <citation type="submission" date="2018-04" db="EMBL/GenBank/DDBJ databases">
        <title>WGS assembly of Panicum hallii.</title>
        <authorList>
            <person name="Lovell J."/>
            <person name="Jenkins J."/>
            <person name="Lowry D."/>
            <person name="Mamidi S."/>
            <person name="Sreedasyam A."/>
            <person name="Weng X."/>
            <person name="Barry K."/>
            <person name="Bonette J."/>
            <person name="Campitelli B."/>
            <person name="Daum C."/>
            <person name="Gordon S."/>
            <person name="Gould B."/>
            <person name="Lipzen A."/>
            <person name="Macqueen A."/>
            <person name="Palacio-Mejia J."/>
            <person name="Plott C."/>
            <person name="Shakirov E."/>
            <person name="Shu S."/>
            <person name="Yoshinaga Y."/>
            <person name="Zane M."/>
            <person name="Rokhsar D."/>
            <person name="Grimwood J."/>
            <person name="Schmutz J."/>
            <person name="Juenger T."/>
        </authorList>
    </citation>
    <scope>NUCLEOTIDE SEQUENCE [LARGE SCALE GENOMIC DNA]</scope>
    <source>
        <strain evidence="1">FIL2</strain>
    </source>
</reference>
<evidence type="ECO:0000313" key="1">
    <source>
        <dbReference type="EMBL" id="PVH61675.1"/>
    </source>
</evidence>